<evidence type="ECO:0008006" key="5">
    <source>
        <dbReference type="Google" id="ProtNLM"/>
    </source>
</evidence>
<dbReference type="EMBL" id="MAVT02000409">
    <property type="protein sequence ID" value="POS76089.1"/>
    <property type="molecule type" value="Genomic_DNA"/>
</dbReference>
<evidence type="ECO:0000313" key="4">
    <source>
        <dbReference type="Proteomes" id="UP000094444"/>
    </source>
</evidence>
<dbReference type="InterPro" id="IPR016162">
    <property type="entry name" value="Ald_DH_N"/>
</dbReference>
<keyword evidence="2" id="KW-1133">Transmembrane helix</keyword>
<dbReference type="SUPFAM" id="SSF53720">
    <property type="entry name" value="ALDH-like"/>
    <property type="match status" value="1"/>
</dbReference>
<dbReference type="Gene3D" id="3.40.309.10">
    <property type="entry name" value="Aldehyde Dehydrogenase, Chain A, domain 2"/>
    <property type="match status" value="1"/>
</dbReference>
<dbReference type="AlphaFoldDB" id="A0A2P5I0S2"/>
<dbReference type="PANTHER" id="PTHR43111:SF1">
    <property type="entry name" value="ALDEHYDE DEHYDROGENASE B-RELATED"/>
    <property type="match status" value="1"/>
</dbReference>
<dbReference type="Gene3D" id="3.40.605.10">
    <property type="entry name" value="Aldehyde Dehydrogenase, Chain A, domain 1"/>
    <property type="match status" value="1"/>
</dbReference>
<keyword evidence="2" id="KW-0812">Transmembrane</keyword>
<reference evidence="3" key="1">
    <citation type="submission" date="2017-09" db="EMBL/GenBank/DDBJ databases">
        <title>Polyketide synthases of a Diaporthe helianthi virulent isolate.</title>
        <authorList>
            <person name="Baroncelli R."/>
        </authorList>
    </citation>
    <scope>NUCLEOTIDE SEQUENCE [LARGE SCALE GENOMIC DNA]</scope>
    <source>
        <strain evidence="3">7/96</strain>
    </source>
</reference>
<feature type="transmembrane region" description="Helical" evidence="2">
    <location>
        <begin position="459"/>
        <end position="481"/>
    </location>
</feature>
<dbReference type="InterPro" id="IPR016161">
    <property type="entry name" value="Ald_DH/histidinol_DH"/>
</dbReference>
<feature type="compositionally biased region" description="Basic and acidic residues" evidence="1">
    <location>
        <begin position="271"/>
        <end position="284"/>
    </location>
</feature>
<evidence type="ECO:0000256" key="2">
    <source>
        <dbReference type="SAM" id="Phobius"/>
    </source>
</evidence>
<dbReference type="PANTHER" id="PTHR43111">
    <property type="entry name" value="ALDEHYDE DEHYDROGENASE B-RELATED"/>
    <property type="match status" value="1"/>
</dbReference>
<dbReference type="GO" id="GO:0016620">
    <property type="term" value="F:oxidoreductase activity, acting on the aldehyde or oxo group of donors, NAD or NADP as acceptor"/>
    <property type="evidence" value="ECO:0007669"/>
    <property type="project" value="InterPro"/>
</dbReference>
<dbReference type="OrthoDB" id="5596991at2759"/>
<keyword evidence="4" id="KW-1185">Reference proteome</keyword>
<keyword evidence="2" id="KW-0472">Membrane</keyword>
<dbReference type="InterPro" id="IPR016163">
    <property type="entry name" value="Ald_DH_C"/>
</dbReference>
<sequence length="494" mass="53854">MASDKAAIDRLQESVVDGRTENGRYRQDQLQRLHKTLRDQASQIIAALVADSRFSNAEADVEFYLGMEAVRHFNDSLDFKKDLREEYNVVRGEDNVKRRVGAGLVVIRPTTHTRFYSIVTPLAAAIAAGNCIILELSETLSQVDSVLRQALTKALDVNTFYASKTTTDQSVLDDAVLVDQTSNGPPNTLTNQLLSSSQTRCVAIVDRSANIDDAARAITAARFGFGGTSPYAPDLVLVNEFVKKEFFEACSRYATLSFAKDSSVKQAGGDRSGDTQKAIRDAEDRKQVSSFGSSDFKLVDVMDKYVSSPVMDLKITGRYLPIATCSSLTDAIYNRDFETPLLAGYFFAEPGSAKYLAQFLPCHMSLVNQIPTHLLVGPAAPTAHAPDFEHRYNRDMFSVARPQFVQKPAAALHKADELLSGGPTKGGLTAAALREAATMPLAPVKQSSNKGIGFFEQGILTGAALYLSIILPVVGYSTYILGRKGVEVALKLRR</sequence>
<accession>A0A2P5I0S2</accession>
<gene>
    <name evidence="3" type="ORF">DHEL01_v205519</name>
</gene>
<evidence type="ECO:0000256" key="1">
    <source>
        <dbReference type="SAM" id="MobiDB-lite"/>
    </source>
</evidence>
<dbReference type="Proteomes" id="UP000094444">
    <property type="component" value="Unassembled WGS sequence"/>
</dbReference>
<dbReference type="InParanoid" id="A0A2P5I0S2"/>
<comment type="caution">
    <text evidence="3">The sequence shown here is derived from an EMBL/GenBank/DDBJ whole genome shotgun (WGS) entry which is preliminary data.</text>
</comment>
<dbReference type="STRING" id="158607.A0A2P5I0S2"/>
<feature type="region of interest" description="Disordered" evidence="1">
    <location>
        <begin position="264"/>
        <end position="284"/>
    </location>
</feature>
<organism evidence="3 4">
    <name type="scientific">Diaporthe helianthi</name>
    <dbReference type="NCBI Taxonomy" id="158607"/>
    <lineage>
        <taxon>Eukaryota</taxon>
        <taxon>Fungi</taxon>
        <taxon>Dikarya</taxon>
        <taxon>Ascomycota</taxon>
        <taxon>Pezizomycotina</taxon>
        <taxon>Sordariomycetes</taxon>
        <taxon>Sordariomycetidae</taxon>
        <taxon>Diaporthales</taxon>
        <taxon>Diaporthaceae</taxon>
        <taxon>Diaporthe</taxon>
    </lineage>
</organism>
<proteinExistence type="predicted"/>
<name>A0A2P5I0S2_DIAHE</name>
<protein>
    <recommendedName>
        <fullName evidence="5">Aldehyde dehydrogenase domain-containing protein</fullName>
    </recommendedName>
</protein>
<evidence type="ECO:0000313" key="3">
    <source>
        <dbReference type="EMBL" id="POS76089.1"/>
    </source>
</evidence>